<feature type="region of interest" description="Disordered" evidence="3">
    <location>
        <begin position="122"/>
        <end position="171"/>
    </location>
</feature>
<feature type="domain" description="SH2" evidence="4">
    <location>
        <begin position="524"/>
        <end position="620"/>
    </location>
</feature>
<feature type="compositionally biased region" description="Polar residues" evidence="3">
    <location>
        <begin position="434"/>
        <end position="446"/>
    </location>
</feature>
<name>A0ABD3VWP7_SINWO</name>
<feature type="region of interest" description="Disordered" evidence="3">
    <location>
        <begin position="319"/>
        <end position="377"/>
    </location>
</feature>
<dbReference type="SMART" id="SM00252">
    <property type="entry name" value="SH2"/>
    <property type="match status" value="1"/>
</dbReference>
<dbReference type="Gene3D" id="3.30.505.10">
    <property type="entry name" value="SH2 domain"/>
    <property type="match status" value="1"/>
</dbReference>
<dbReference type="AlphaFoldDB" id="A0ABD3VWP7"/>
<protein>
    <recommendedName>
        <fullName evidence="4">SH2 domain-containing protein</fullName>
    </recommendedName>
</protein>
<gene>
    <name evidence="5" type="ORF">ACJMK2_043371</name>
</gene>
<feature type="compositionally biased region" description="Polar residues" evidence="3">
    <location>
        <begin position="412"/>
        <end position="421"/>
    </location>
</feature>
<dbReference type="PROSITE" id="PS50001">
    <property type="entry name" value="SH2"/>
    <property type="match status" value="1"/>
</dbReference>
<dbReference type="Proteomes" id="UP001634394">
    <property type="component" value="Unassembled WGS sequence"/>
</dbReference>
<keyword evidence="6" id="KW-1185">Reference proteome</keyword>
<evidence type="ECO:0000256" key="3">
    <source>
        <dbReference type="SAM" id="MobiDB-lite"/>
    </source>
</evidence>
<comment type="caution">
    <text evidence="5">The sequence shown here is derived from an EMBL/GenBank/DDBJ whole genome shotgun (WGS) entry which is preliminary data.</text>
</comment>
<dbReference type="InterPro" id="IPR036860">
    <property type="entry name" value="SH2_dom_sf"/>
</dbReference>
<feature type="compositionally biased region" description="Polar residues" evidence="3">
    <location>
        <begin position="323"/>
        <end position="337"/>
    </location>
</feature>
<proteinExistence type="predicted"/>
<dbReference type="InterPro" id="IPR000980">
    <property type="entry name" value="SH2"/>
</dbReference>
<evidence type="ECO:0000313" key="5">
    <source>
        <dbReference type="EMBL" id="KAL3866030.1"/>
    </source>
</evidence>
<dbReference type="InterPro" id="IPR051846">
    <property type="entry name" value="SH2_domain_adapters"/>
</dbReference>
<feature type="compositionally biased region" description="Polar residues" evidence="3">
    <location>
        <begin position="144"/>
        <end position="166"/>
    </location>
</feature>
<evidence type="ECO:0000256" key="1">
    <source>
        <dbReference type="ARBA" id="ARBA00022999"/>
    </source>
</evidence>
<evidence type="ECO:0000313" key="6">
    <source>
        <dbReference type="Proteomes" id="UP001634394"/>
    </source>
</evidence>
<evidence type="ECO:0000256" key="2">
    <source>
        <dbReference type="PROSITE-ProRule" id="PRU00191"/>
    </source>
</evidence>
<feature type="region of interest" description="Disordered" evidence="3">
    <location>
        <begin position="395"/>
        <end position="446"/>
    </location>
</feature>
<feature type="compositionally biased region" description="Basic and acidic residues" evidence="3">
    <location>
        <begin position="32"/>
        <end position="48"/>
    </location>
</feature>
<accession>A0ABD3VWP7</accession>
<feature type="region of interest" description="Disordered" evidence="3">
    <location>
        <begin position="22"/>
        <end position="79"/>
    </location>
</feature>
<reference evidence="5 6" key="1">
    <citation type="submission" date="2024-11" db="EMBL/GenBank/DDBJ databases">
        <title>Chromosome-level genome assembly of the freshwater bivalve Anodonta woodiana.</title>
        <authorList>
            <person name="Chen X."/>
        </authorList>
    </citation>
    <scope>NUCLEOTIDE SEQUENCE [LARGE SCALE GENOMIC DNA]</scope>
    <source>
        <strain evidence="5">MN2024</strain>
        <tissue evidence="5">Gills</tissue>
    </source>
</reference>
<dbReference type="PANTHER" id="PTHR15127">
    <property type="entry name" value="HEAVYWEIGHT, ISOFORM A"/>
    <property type="match status" value="1"/>
</dbReference>
<organism evidence="5 6">
    <name type="scientific">Sinanodonta woodiana</name>
    <name type="common">Chinese pond mussel</name>
    <name type="synonym">Anodonta woodiana</name>
    <dbReference type="NCBI Taxonomy" id="1069815"/>
    <lineage>
        <taxon>Eukaryota</taxon>
        <taxon>Metazoa</taxon>
        <taxon>Spiralia</taxon>
        <taxon>Lophotrochozoa</taxon>
        <taxon>Mollusca</taxon>
        <taxon>Bivalvia</taxon>
        <taxon>Autobranchia</taxon>
        <taxon>Heteroconchia</taxon>
        <taxon>Palaeoheterodonta</taxon>
        <taxon>Unionida</taxon>
        <taxon>Unionoidea</taxon>
        <taxon>Unionidae</taxon>
        <taxon>Unioninae</taxon>
        <taxon>Sinanodonta</taxon>
    </lineage>
</organism>
<keyword evidence="1 2" id="KW-0727">SH2 domain</keyword>
<dbReference type="PANTHER" id="PTHR15127:SF32">
    <property type="entry name" value="HEAVYWEIGHT, ISOFORM A"/>
    <property type="match status" value="1"/>
</dbReference>
<dbReference type="EMBL" id="JBJQND010000009">
    <property type="protein sequence ID" value="KAL3866030.1"/>
    <property type="molecule type" value="Genomic_DNA"/>
</dbReference>
<dbReference type="Pfam" id="PF00017">
    <property type="entry name" value="SH2"/>
    <property type="match status" value="1"/>
</dbReference>
<sequence>MDTQNDIYSQAFDHMPFMCDPSRASSNGVLKNKHERDLHLSDPSEKSQIESNRGTGVRRGAVRELSWGKETTESLNPMGQNHSEEQFVVNPPPAARLGGIRGVVTYQEGVVREQSGYDYARPVSNHQVVVRDDYSQPPDRLSSRPESNLPTTSDYTEPYHSQNTKSGFAPRRSYALKGRQTNSVIKSEESDIYELARDIDEIDGTVQVSQTLPEQDSVRRNCSGEEYNHIDELNELILKKALLEQNVLSYDHINTWQDKLLFGSSQNASAVEEKRQSVVSDDVFIPDMAQNNPNPLPLNYEEPWDSKERQQILDKMLEKVHQHSTNTQESGSTSNIEPTCLPSLPKPSHIQTQTTRQARIFEKEPPPLAGIYEDAWDTPENQRRLSEIIEKAEARFSQSDVSPKHSTRSEKFFSQSSNDASPQVPPVPMHARPSQKTKQPSDISYESAWSTVQTQAKNEEKINRMERESRTVVVDKTEWTSPNLVANRKAFAPQTSPSHRSCQQHQHVLAERIDPMIPLEKQKFYHGSVTRDNAEKLLLVHREGSYLVRLSETSRNAYSLSIKGYQGIPMHIKITCRPDGSYILGENSPPFNTIPEMVDHYAFNALPVKEAEKICLVHPISR</sequence>
<dbReference type="PRINTS" id="PR00401">
    <property type="entry name" value="SH2DOMAIN"/>
</dbReference>
<dbReference type="SUPFAM" id="SSF55550">
    <property type="entry name" value="SH2 domain"/>
    <property type="match status" value="1"/>
</dbReference>
<evidence type="ECO:0000259" key="4">
    <source>
        <dbReference type="PROSITE" id="PS50001"/>
    </source>
</evidence>